<dbReference type="HOGENOM" id="CLU_063953_2_0_2"/>
<dbReference type="Pfam" id="PF00069">
    <property type="entry name" value="Pkinase"/>
    <property type="match status" value="1"/>
</dbReference>
<keyword evidence="14" id="KW-1185">Reference proteome</keyword>
<dbReference type="NCBIfam" id="NF011463">
    <property type="entry name" value="PRK14879.1-4"/>
    <property type="match status" value="1"/>
</dbReference>
<feature type="domain" description="Protein kinase" evidence="12">
    <location>
        <begin position="18"/>
        <end position="241"/>
    </location>
</feature>
<dbReference type="InterPro" id="IPR011009">
    <property type="entry name" value="Kinase-like_dom_sf"/>
</dbReference>
<evidence type="ECO:0000256" key="5">
    <source>
        <dbReference type="ARBA" id="ARBA00022694"/>
    </source>
</evidence>
<comment type="similarity">
    <text evidence="1">Belongs to the protein kinase superfamily. BUD32 family.</text>
</comment>
<dbReference type="GO" id="GO:0004674">
    <property type="term" value="F:protein serine/threonine kinase activity"/>
    <property type="evidence" value="ECO:0007669"/>
    <property type="project" value="UniProtKB-KW"/>
</dbReference>
<evidence type="ECO:0000256" key="10">
    <source>
        <dbReference type="ARBA" id="ARBA00048679"/>
    </source>
</evidence>
<evidence type="ECO:0000313" key="14">
    <source>
        <dbReference type="Proteomes" id="UP000000641"/>
    </source>
</evidence>
<keyword evidence="7 13" id="KW-0418">Kinase</keyword>
<evidence type="ECO:0000256" key="1">
    <source>
        <dbReference type="ARBA" id="ARBA00010630"/>
    </source>
</evidence>
<dbReference type="GO" id="GO:0005829">
    <property type="term" value="C:cytosol"/>
    <property type="evidence" value="ECO:0007669"/>
    <property type="project" value="TreeGrafter"/>
</dbReference>
<dbReference type="SUPFAM" id="SSF56112">
    <property type="entry name" value="Protein kinase-like (PK-like)"/>
    <property type="match status" value="1"/>
</dbReference>
<dbReference type="NCBIfam" id="TIGR03724">
    <property type="entry name" value="arch_bud32"/>
    <property type="match status" value="1"/>
</dbReference>
<dbReference type="InterPro" id="IPR022495">
    <property type="entry name" value="Bud32"/>
</dbReference>
<accession>A1RXD2</accession>
<dbReference type="GO" id="GO:0008033">
    <property type="term" value="P:tRNA processing"/>
    <property type="evidence" value="ECO:0007669"/>
    <property type="project" value="UniProtKB-KW"/>
</dbReference>
<keyword evidence="3 13" id="KW-0723">Serine/threonine-protein kinase</keyword>
<dbReference type="eggNOG" id="arCOG01185">
    <property type="taxonomic scope" value="Archaea"/>
</dbReference>
<reference evidence="14" key="1">
    <citation type="journal article" date="2008" name="J. Bacteriol.">
        <title>Genome sequence of Thermofilum pendens reveals an exceptional loss of biosynthetic pathways without genome reduction.</title>
        <authorList>
            <person name="Anderson I."/>
            <person name="Rodriguez J."/>
            <person name="Susanti D."/>
            <person name="Porat I."/>
            <person name="Reich C."/>
            <person name="Ulrich L.E."/>
            <person name="Elkins J.G."/>
            <person name="Mavromatis K."/>
            <person name="Lykidis A."/>
            <person name="Kim E."/>
            <person name="Thompson L.S."/>
            <person name="Nolan M."/>
            <person name="Land M."/>
            <person name="Copeland A."/>
            <person name="Lapidus A."/>
            <person name="Lucas S."/>
            <person name="Detter C."/>
            <person name="Zhulin I.B."/>
            <person name="Olsen G.J."/>
            <person name="Whitman W."/>
            <person name="Mukhopadhyay B."/>
            <person name="Bristow J."/>
            <person name="Kyrpides N."/>
        </authorList>
    </citation>
    <scope>NUCLEOTIDE SEQUENCE [LARGE SCALE GENOMIC DNA]</scope>
    <source>
        <strain evidence="14">DSM 2475 / Hrk 5</strain>
    </source>
</reference>
<dbReference type="SMART" id="SM00220">
    <property type="entry name" value="S_TKc"/>
    <property type="match status" value="1"/>
</dbReference>
<dbReference type="Gene3D" id="1.10.510.10">
    <property type="entry name" value="Transferase(Phosphotransferase) domain 1"/>
    <property type="match status" value="1"/>
</dbReference>
<protein>
    <recommendedName>
        <fullName evidence="2">non-specific serine/threonine protein kinase</fullName>
        <ecNumber evidence="2">2.7.11.1</ecNumber>
    </recommendedName>
</protein>
<keyword evidence="6" id="KW-0547">Nucleotide-binding</keyword>
<keyword evidence="4" id="KW-0808">Transferase</keyword>
<gene>
    <name evidence="13" type="ordered locus">Tpen_0453</name>
</gene>
<evidence type="ECO:0000256" key="8">
    <source>
        <dbReference type="ARBA" id="ARBA00022840"/>
    </source>
</evidence>
<dbReference type="EnsemblBacteria" id="ABL77862">
    <property type="protein sequence ID" value="ABL77862"/>
    <property type="gene ID" value="Tpen_0453"/>
</dbReference>
<comment type="subunit">
    <text evidence="11">Component of the KEOPS complex that consists of Kae1, Bud32, Cgi121 and Pcc1; the whole complex dimerizes.</text>
</comment>
<evidence type="ECO:0000313" key="13">
    <source>
        <dbReference type="EMBL" id="ABL77862.1"/>
    </source>
</evidence>
<dbReference type="EC" id="2.7.11.1" evidence="2"/>
<dbReference type="PANTHER" id="PTHR12209:SF0">
    <property type="entry name" value="EKC_KEOPS COMPLEX SUBUNIT TP53RK"/>
    <property type="match status" value="1"/>
</dbReference>
<dbReference type="InterPro" id="IPR008266">
    <property type="entry name" value="Tyr_kinase_AS"/>
</dbReference>
<dbReference type="GO" id="GO:0005524">
    <property type="term" value="F:ATP binding"/>
    <property type="evidence" value="ECO:0007669"/>
    <property type="project" value="UniProtKB-KW"/>
</dbReference>
<organism evidence="13 14">
    <name type="scientific">Thermofilum pendens (strain DSM 2475 / Hrk 5)</name>
    <dbReference type="NCBI Taxonomy" id="368408"/>
    <lineage>
        <taxon>Archaea</taxon>
        <taxon>Thermoproteota</taxon>
        <taxon>Thermoprotei</taxon>
        <taxon>Thermofilales</taxon>
        <taxon>Thermofilaceae</taxon>
        <taxon>Thermofilum</taxon>
    </lineage>
</organism>
<dbReference type="GeneID" id="4601856"/>
<dbReference type="FunFam" id="3.30.200.20:FF:000201">
    <property type="entry name" value="TP53-regulating kinase isoform X1"/>
    <property type="match status" value="1"/>
</dbReference>
<name>A1RXD2_THEPD</name>
<comment type="catalytic activity">
    <reaction evidence="9">
        <text>L-threonyl-[protein] + ATP = O-phospho-L-threonyl-[protein] + ADP + H(+)</text>
        <dbReference type="Rhea" id="RHEA:46608"/>
        <dbReference type="Rhea" id="RHEA-COMP:11060"/>
        <dbReference type="Rhea" id="RHEA-COMP:11605"/>
        <dbReference type="ChEBI" id="CHEBI:15378"/>
        <dbReference type="ChEBI" id="CHEBI:30013"/>
        <dbReference type="ChEBI" id="CHEBI:30616"/>
        <dbReference type="ChEBI" id="CHEBI:61977"/>
        <dbReference type="ChEBI" id="CHEBI:456216"/>
        <dbReference type="EC" id="2.7.11.1"/>
    </reaction>
</comment>
<dbReference type="KEGG" id="tpe:Tpen_0453"/>
<evidence type="ECO:0000256" key="6">
    <source>
        <dbReference type="ARBA" id="ARBA00022741"/>
    </source>
</evidence>
<evidence type="ECO:0000256" key="11">
    <source>
        <dbReference type="ARBA" id="ARBA00065170"/>
    </source>
</evidence>
<dbReference type="STRING" id="368408.Tpen_0453"/>
<keyword evidence="8" id="KW-0067">ATP-binding</keyword>
<dbReference type="GO" id="GO:0000408">
    <property type="term" value="C:EKC/KEOPS complex"/>
    <property type="evidence" value="ECO:0007669"/>
    <property type="project" value="UniProtKB-ARBA"/>
</dbReference>
<dbReference type="Gene3D" id="3.30.200.20">
    <property type="entry name" value="Phosphorylase Kinase, domain 1"/>
    <property type="match status" value="1"/>
</dbReference>
<evidence type="ECO:0000256" key="3">
    <source>
        <dbReference type="ARBA" id="ARBA00022527"/>
    </source>
</evidence>
<dbReference type="Proteomes" id="UP000000641">
    <property type="component" value="Chromosome"/>
</dbReference>
<dbReference type="InterPro" id="IPR000719">
    <property type="entry name" value="Prot_kinase_dom"/>
</dbReference>
<comment type="catalytic activity">
    <reaction evidence="10">
        <text>L-seryl-[protein] + ATP = O-phospho-L-seryl-[protein] + ADP + H(+)</text>
        <dbReference type="Rhea" id="RHEA:17989"/>
        <dbReference type="Rhea" id="RHEA-COMP:9863"/>
        <dbReference type="Rhea" id="RHEA-COMP:11604"/>
        <dbReference type="ChEBI" id="CHEBI:15378"/>
        <dbReference type="ChEBI" id="CHEBI:29999"/>
        <dbReference type="ChEBI" id="CHEBI:30616"/>
        <dbReference type="ChEBI" id="CHEBI:83421"/>
        <dbReference type="ChEBI" id="CHEBI:456216"/>
        <dbReference type="EC" id="2.7.11.1"/>
    </reaction>
</comment>
<dbReference type="AlphaFoldDB" id="A1RXD2"/>
<dbReference type="EMBL" id="CP000505">
    <property type="protein sequence ID" value="ABL77862.1"/>
    <property type="molecule type" value="Genomic_DNA"/>
</dbReference>
<keyword evidence="5" id="KW-0819">tRNA processing</keyword>
<proteinExistence type="inferred from homology"/>
<dbReference type="RefSeq" id="WP_011752127.1">
    <property type="nucleotide sequence ID" value="NC_008698.1"/>
</dbReference>
<dbReference type="PROSITE" id="PS00109">
    <property type="entry name" value="PROTEIN_KINASE_TYR"/>
    <property type="match status" value="1"/>
</dbReference>
<dbReference type="PANTHER" id="PTHR12209">
    <property type="entry name" value="NON-SPECIFIC SERINE/THREONINE PROTEIN KINASE"/>
    <property type="match status" value="1"/>
</dbReference>
<sequence>MRAFPRDAVERLERWLGFRAEGVLGFGAEAVIVKGELAGEKVVVKYRVPKSYRDPRLDSELRRERTVLESRILSRAAMAGVNVPVPVLVYPEEGILVMTYIGGERLKDSMRGIEPGTLRNVFVEIGRQLGTLHSLGIVYGDLTTSNVILSPTRTPWLVDFGLGFFSNRDEDAGVDLHLFKRALESTHPLQAEDLFQAFVDGYAQIRGRETAEKILAKMREIRLRGRYVKERRARLSRAFSG</sequence>
<evidence type="ECO:0000256" key="2">
    <source>
        <dbReference type="ARBA" id="ARBA00012513"/>
    </source>
</evidence>
<evidence type="ECO:0000256" key="7">
    <source>
        <dbReference type="ARBA" id="ARBA00022777"/>
    </source>
</evidence>
<evidence type="ECO:0000256" key="9">
    <source>
        <dbReference type="ARBA" id="ARBA00047899"/>
    </source>
</evidence>
<evidence type="ECO:0000259" key="12">
    <source>
        <dbReference type="PROSITE" id="PS50011"/>
    </source>
</evidence>
<dbReference type="PROSITE" id="PS50011">
    <property type="entry name" value="PROTEIN_KINASE_DOM"/>
    <property type="match status" value="1"/>
</dbReference>
<evidence type="ECO:0000256" key="4">
    <source>
        <dbReference type="ARBA" id="ARBA00022679"/>
    </source>
</evidence>